<proteinExistence type="predicted"/>
<dbReference type="RefSeq" id="WP_378067876.1">
    <property type="nucleotide sequence ID" value="NZ_JBHSBL010000017.1"/>
</dbReference>
<organism evidence="1 2">
    <name type="scientific">Actinoplanes subglobosus</name>
    <dbReference type="NCBI Taxonomy" id="1547892"/>
    <lineage>
        <taxon>Bacteria</taxon>
        <taxon>Bacillati</taxon>
        <taxon>Actinomycetota</taxon>
        <taxon>Actinomycetes</taxon>
        <taxon>Micromonosporales</taxon>
        <taxon>Micromonosporaceae</taxon>
        <taxon>Actinoplanes</taxon>
    </lineage>
</organism>
<dbReference type="Proteomes" id="UP001595867">
    <property type="component" value="Unassembled WGS sequence"/>
</dbReference>
<protein>
    <submittedName>
        <fullName evidence="1">Uncharacterized protein</fullName>
    </submittedName>
</protein>
<evidence type="ECO:0000313" key="2">
    <source>
        <dbReference type="Proteomes" id="UP001595867"/>
    </source>
</evidence>
<name>A0ABV8IV75_9ACTN</name>
<comment type="caution">
    <text evidence="1">The sequence shown here is derived from an EMBL/GenBank/DDBJ whole genome shotgun (WGS) entry which is preliminary data.</text>
</comment>
<sequence>MNGYKPVEKRTGLLSLLLDVFDLPVVVRVGTTLVSIGWISRSEGRCVLELDPDDLATAVEHLVLDSGNPWTVPAQGQEEASDV</sequence>
<reference evidence="2" key="1">
    <citation type="journal article" date="2019" name="Int. J. Syst. Evol. Microbiol.">
        <title>The Global Catalogue of Microorganisms (GCM) 10K type strain sequencing project: providing services to taxonomists for standard genome sequencing and annotation.</title>
        <authorList>
            <consortium name="The Broad Institute Genomics Platform"/>
            <consortium name="The Broad Institute Genome Sequencing Center for Infectious Disease"/>
            <person name="Wu L."/>
            <person name="Ma J."/>
        </authorList>
    </citation>
    <scope>NUCLEOTIDE SEQUENCE [LARGE SCALE GENOMIC DNA]</scope>
    <source>
        <strain evidence="2">TBRC 5832</strain>
    </source>
</reference>
<evidence type="ECO:0000313" key="1">
    <source>
        <dbReference type="EMBL" id="MFC4066910.1"/>
    </source>
</evidence>
<dbReference type="EMBL" id="JBHSBL010000017">
    <property type="protein sequence ID" value="MFC4066910.1"/>
    <property type="molecule type" value="Genomic_DNA"/>
</dbReference>
<keyword evidence="2" id="KW-1185">Reference proteome</keyword>
<accession>A0ABV8IV75</accession>
<gene>
    <name evidence="1" type="ORF">ACFO0C_18395</name>
</gene>